<comment type="caution">
    <text evidence="2">The sequence shown here is derived from an EMBL/GenBank/DDBJ whole genome shotgun (WGS) entry which is preliminary data.</text>
</comment>
<feature type="region of interest" description="Disordered" evidence="1">
    <location>
        <begin position="1"/>
        <end position="22"/>
    </location>
</feature>
<protein>
    <submittedName>
        <fullName evidence="2">Uncharacterized protein</fullName>
    </submittedName>
</protein>
<dbReference type="AlphaFoldDB" id="A0A120G6Y8"/>
<proteinExistence type="predicted"/>
<evidence type="ECO:0000313" key="3">
    <source>
        <dbReference type="Proteomes" id="UP000061348"/>
    </source>
</evidence>
<evidence type="ECO:0000256" key="1">
    <source>
        <dbReference type="SAM" id="MobiDB-lite"/>
    </source>
</evidence>
<dbReference type="EMBL" id="LCYA01000093">
    <property type="protein sequence ID" value="KWV86426.1"/>
    <property type="molecule type" value="Genomic_DNA"/>
</dbReference>
<gene>
    <name evidence="2" type="ORF">PFLmoz3_03859</name>
</gene>
<organism evidence="2 3">
    <name type="scientific">Pseudomonas fluorescens</name>
    <dbReference type="NCBI Taxonomy" id="294"/>
    <lineage>
        <taxon>Bacteria</taxon>
        <taxon>Pseudomonadati</taxon>
        <taxon>Pseudomonadota</taxon>
        <taxon>Gammaproteobacteria</taxon>
        <taxon>Pseudomonadales</taxon>
        <taxon>Pseudomonadaceae</taxon>
        <taxon>Pseudomonas</taxon>
    </lineage>
</organism>
<name>A0A120G6Y8_PSEFL</name>
<dbReference type="Proteomes" id="UP000061348">
    <property type="component" value="Unassembled WGS sequence"/>
</dbReference>
<dbReference type="PATRIC" id="fig|294.194.peg.4280"/>
<sequence>MIAIMPRSLPLSSNASKAPTAADGKVDRIVIGWM</sequence>
<evidence type="ECO:0000313" key="2">
    <source>
        <dbReference type="EMBL" id="KWV86426.1"/>
    </source>
</evidence>
<reference evidence="2 3" key="1">
    <citation type="submission" date="2015-05" db="EMBL/GenBank/DDBJ databases">
        <title>A genomic and transcriptomic approach to investigate the blue pigment phenotype in Pseudomonas fluorescens.</title>
        <authorList>
            <person name="Andreani N.A."/>
            <person name="Cardazzo B."/>
        </authorList>
    </citation>
    <scope>NUCLEOTIDE SEQUENCE [LARGE SCALE GENOMIC DNA]</scope>
    <source>
        <strain evidence="2 3">Ps_22</strain>
    </source>
</reference>
<accession>A0A120G6Y8</accession>